<dbReference type="AlphaFoldDB" id="A0A078KTZ1"/>
<dbReference type="Proteomes" id="UP000044071">
    <property type="component" value="Unassembled WGS sequence"/>
</dbReference>
<dbReference type="OrthoDB" id="5638739at2"/>
<name>A0A078KTZ1_9GAMM</name>
<dbReference type="RefSeq" id="WP_043872940.1">
    <property type="nucleotide sequence ID" value="NZ_CCVW01000001.1"/>
</dbReference>
<evidence type="ECO:0000313" key="1">
    <source>
        <dbReference type="EMBL" id="CDZ76407.1"/>
    </source>
</evidence>
<sequence>MRRLIQISNNRLDVLGEAIGSRMNTFLPIFSITLAENTATLALNSSSEGYYQIPKDKSVKDQSLYLISCLTRCEEDKENDMHTVINEFFDGKFTDKIAIKFFNREGFSSENSEPQNKQQMVFS</sequence>
<proteinExistence type="predicted"/>
<reference evidence="1 2" key="1">
    <citation type="submission" date="2014-06" db="EMBL/GenBank/DDBJ databases">
        <authorList>
            <person name="Urmite Genomes Urmite Genomes"/>
        </authorList>
    </citation>
    <scope>NUCLEOTIDE SEQUENCE [LARGE SCALE GENOMIC DNA]</scope>
</reference>
<organism evidence="1 2">
    <name type="scientific">Legionella massiliensis</name>
    <dbReference type="NCBI Taxonomy" id="1034943"/>
    <lineage>
        <taxon>Bacteria</taxon>
        <taxon>Pseudomonadati</taxon>
        <taxon>Pseudomonadota</taxon>
        <taxon>Gammaproteobacteria</taxon>
        <taxon>Legionellales</taxon>
        <taxon>Legionellaceae</taxon>
        <taxon>Legionella</taxon>
    </lineage>
</organism>
<dbReference type="EMBL" id="CCSB01000001">
    <property type="protein sequence ID" value="CDZ76407.1"/>
    <property type="molecule type" value="Genomic_DNA"/>
</dbReference>
<evidence type="ECO:0000313" key="2">
    <source>
        <dbReference type="Proteomes" id="UP000044071"/>
    </source>
</evidence>
<dbReference type="eggNOG" id="ENOG50312GU">
    <property type="taxonomic scope" value="Bacteria"/>
</dbReference>
<protein>
    <submittedName>
        <fullName evidence="1">Uncharacterized protein</fullName>
    </submittedName>
</protein>
<accession>A0A078KTZ1</accession>
<keyword evidence="2" id="KW-1185">Reference proteome</keyword>
<gene>
    <name evidence="1" type="ORF">BN59_00676</name>
</gene>